<dbReference type="Pfam" id="PF12796">
    <property type="entry name" value="Ank_2"/>
    <property type="match status" value="1"/>
</dbReference>
<organism evidence="1">
    <name type="scientific">marine metagenome</name>
    <dbReference type="NCBI Taxonomy" id="408172"/>
    <lineage>
        <taxon>unclassified sequences</taxon>
        <taxon>metagenomes</taxon>
        <taxon>ecological metagenomes</taxon>
    </lineage>
</organism>
<dbReference type="InterPro" id="IPR036770">
    <property type="entry name" value="Ankyrin_rpt-contain_sf"/>
</dbReference>
<protein>
    <submittedName>
        <fullName evidence="1">Uncharacterized protein</fullName>
    </submittedName>
</protein>
<dbReference type="SUPFAM" id="SSF48403">
    <property type="entry name" value="Ankyrin repeat"/>
    <property type="match status" value="1"/>
</dbReference>
<gene>
    <name evidence="1" type="ORF">METZ01_LOCUS413894</name>
</gene>
<dbReference type="PROSITE" id="PS50297">
    <property type="entry name" value="ANK_REP_REGION"/>
    <property type="match status" value="1"/>
</dbReference>
<dbReference type="InterPro" id="IPR002110">
    <property type="entry name" value="Ankyrin_rpt"/>
</dbReference>
<name>A0A382WR12_9ZZZZ</name>
<sequence>MSKKKAPKKKATKKKTMKKNEQEFDLINAACAQYDSPLQITNLFGKDFSIDEKDENGRTPLMISAMWGSSSVMEFLLEKGADKTIKDHNRNDVVFFVKHSSFPRDEDKKEMLSLLEDKNEECDG</sequence>
<dbReference type="AlphaFoldDB" id="A0A382WR12"/>
<dbReference type="SMART" id="SM00248">
    <property type="entry name" value="ANK"/>
    <property type="match status" value="1"/>
</dbReference>
<accession>A0A382WR12</accession>
<reference evidence="1" key="1">
    <citation type="submission" date="2018-05" db="EMBL/GenBank/DDBJ databases">
        <authorList>
            <person name="Lanie J.A."/>
            <person name="Ng W.-L."/>
            <person name="Kazmierczak K.M."/>
            <person name="Andrzejewski T.M."/>
            <person name="Davidsen T.M."/>
            <person name="Wayne K.J."/>
            <person name="Tettelin H."/>
            <person name="Glass J.I."/>
            <person name="Rusch D."/>
            <person name="Podicherti R."/>
            <person name="Tsui H.-C.T."/>
            <person name="Winkler M.E."/>
        </authorList>
    </citation>
    <scope>NUCLEOTIDE SEQUENCE</scope>
</reference>
<dbReference type="Gene3D" id="1.25.40.20">
    <property type="entry name" value="Ankyrin repeat-containing domain"/>
    <property type="match status" value="1"/>
</dbReference>
<proteinExistence type="predicted"/>
<evidence type="ECO:0000313" key="1">
    <source>
        <dbReference type="EMBL" id="SVD61040.1"/>
    </source>
</evidence>
<dbReference type="EMBL" id="UINC01161696">
    <property type="protein sequence ID" value="SVD61040.1"/>
    <property type="molecule type" value="Genomic_DNA"/>
</dbReference>
<dbReference type="PROSITE" id="PS50088">
    <property type="entry name" value="ANK_REPEAT"/>
    <property type="match status" value="1"/>
</dbReference>